<dbReference type="AlphaFoldDB" id="B7ZZ83"/>
<dbReference type="EMBL" id="BT054625">
    <property type="protein sequence ID" value="ACL53232.1"/>
    <property type="molecule type" value="mRNA"/>
</dbReference>
<reference evidence="1" key="1">
    <citation type="journal article" date="2009" name="PLoS Genet.">
        <title>Sequencing, mapping, and analysis of 27,455 maize full-length cDNAs.</title>
        <authorList>
            <person name="Soderlund C."/>
            <person name="Descour A."/>
            <person name="Kudrna D."/>
            <person name="Bomhoff M."/>
            <person name="Boyd L."/>
            <person name="Currie J."/>
            <person name="Angelova A."/>
            <person name="Collura K."/>
            <person name="Wissotski M."/>
            <person name="Ashley E."/>
            <person name="Morrow D."/>
            <person name="Fernandes J."/>
            <person name="Walbot V."/>
            <person name="Yu Y."/>
        </authorList>
    </citation>
    <scope>NUCLEOTIDE SEQUENCE</scope>
    <source>
        <strain evidence="1">B73</strain>
    </source>
</reference>
<sequence>MQIPSKPKALRVTGFFQLLLRRLFSFQVETSCHLFSHITVRRFLFVDK</sequence>
<protein>
    <submittedName>
        <fullName evidence="1">Uncharacterized protein</fullName>
    </submittedName>
</protein>
<evidence type="ECO:0000313" key="1">
    <source>
        <dbReference type="EMBL" id="ACL53232.1"/>
    </source>
</evidence>
<reference evidence="1" key="2">
    <citation type="submission" date="2012-06" db="EMBL/GenBank/DDBJ databases">
        <authorList>
            <person name="Yu Y."/>
            <person name="Currie J."/>
            <person name="Lomeli R."/>
            <person name="Angelova A."/>
            <person name="Collura K."/>
            <person name="Wissotski M."/>
            <person name="Campos D."/>
            <person name="Kudrna D."/>
            <person name="Golser W."/>
            <person name="Ashely E."/>
            <person name="Descour A."/>
            <person name="Fernandes J."/>
            <person name="Soderlund C."/>
            <person name="Walbot V."/>
        </authorList>
    </citation>
    <scope>NUCLEOTIDE SEQUENCE</scope>
    <source>
        <strain evidence="1">B73</strain>
    </source>
</reference>
<proteinExistence type="evidence at transcript level"/>
<organism evidence="1">
    <name type="scientific">Zea mays</name>
    <name type="common">Maize</name>
    <dbReference type="NCBI Taxonomy" id="4577"/>
    <lineage>
        <taxon>Eukaryota</taxon>
        <taxon>Viridiplantae</taxon>
        <taxon>Streptophyta</taxon>
        <taxon>Embryophyta</taxon>
        <taxon>Tracheophyta</taxon>
        <taxon>Spermatophyta</taxon>
        <taxon>Magnoliopsida</taxon>
        <taxon>Liliopsida</taxon>
        <taxon>Poales</taxon>
        <taxon>Poaceae</taxon>
        <taxon>PACMAD clade</taxon>
        <taxon>Panicoideae</taxon>
        <taxon>Andropogonodae</taxon>
        <taxon>Andropogoneae</taxon>
        <taxon>Tripsacinae</taxon>
        <taxon>Zea</taxon>
    </lineage>
</organism>
<accession>B7ZZ83</accession>
<name>B7ZZ83_MAIZE</name>